<dbReference type="Gene3D" id="1.10.287.510">
    <property type="entry name" value="Helix hairpin bin"/>
    <property type="match status" value="1"/>
</dbReference>
<protein>
    <submittedName>
        <fullName evidence="2">Uncharacterized protein</fullName>
    </submittedName>
</protein>
<keyword evidence="1" id="KW-0175">Coiled coil</keyword>
<dbReference type="EMBL" id="FNEH01000021">
    <property type="protein sequence ID" value="SDI96835.1"/>
    <property type="molecule type" value="Genomic_DNA"/>
</dbReference>
<sequence length="676" mass="78778">MKEIKLLLLELKNFKGAKKLKIEPKGKNIDIYGQNETKKTTIADAWSWLFFDKDTMDQSPQKFDIKPLDENNEPIHGLITAVKATIEVNGSQKTFEKKYYEKWEKKKGSIDEVFTGHTTDCYVSGVGVSKTEFEEEVKKIAPEKIFRLLTDPKYYNEQLHWKERRKILTDYVGGISSEEIFKAEDKLSSLAEVLEDTTIEKYKDSLKDKLNKLNDEIKKIPIRIDEVNNNLPDVSEISKDEVKSEIENLKQNKKLLEKELSATENGNEISNKEKKLAELEAELQQIKIKHRSDYDEKITELKNDGEEIKDNISTLKRKIRNKKLDFKENRNKMQEFKEQINELAAAFRKINAEEIEVEDKCPTCGQILPKDQLKAAKKKAKLDKAERLENIKKQGNSNKSRYMELKEKTKLLITAVNNLKEELSGLEKVKDDIYNELFELKKKAEAYQDNFQYQKKLKEKENIEETIQKIRDDNQDAVNKVNTKIAEIENKIEKLQSELSKIDQYNSGQERIEELKTEEEKLAEKYQELEKKKYLCEQFEKTRAELLEEKVNDKFKLAKFKLFEKNINGTIEPTCRTIYKGVPYNTNLNNGHKIIVGIDIINTLAEHYEFRAPIFVDNMESVTQKIDSESQLIKLTAKEDVEDLVILTDNEKDFEKLSKVFGKEKAEEICGMKEAS</sequence>
<organism evidence="2 3">
    <name type="scientific">Halanaerobium congolense</name>
    <dbReference type="NCBI Taxonomy" id="54121"/>
    <lineage>
        <taxon>Bacteria</taxon>
        <taxon>Bacillati</taxon>
        <taxon>Bacillota</taxon>
        <taxon>Clostridia</taxon>
        <taxon>Halanaerobiales</taxon>
        <taxon>Halanaerobiaceae</taxon>
        <taxon>Halanaerobium</taxon>
    </lineage>
</organism>
<evidence type="ECO:0000313" key="2">
    <source>
        <dbReference type="EMBL" id="SDI96835.1"/>
    </source>
</evidence>
<feature type="coiled-coil region" evidence="1">
    <location>
        <begin position="199"/>
        <end position="353"/>
    </location>
</feature>
<dbReference type="Proteomes" id="UP000198945">
    <property type="component" value="Unassembled WGS sequence"/>
</dbReference>
<name>A0A1G8PX80_9FIRM</name>
<evidence type="ECO:0000256" key="1">
    <source>
        <dbReference type="SAM" id="Coils"/>
    </source>
</evidence>
<dbReference type="RefSeq" id="WP_089716430.1">
    <property type="nucleotide sequence ID" value="NZ_FNEH01000021.1"/>
</dbReference>
<proteinExistence type="predicted"/>
<dbReference type="Gene3D" id="3.40.50.300">
    <property type="entry name" value="P-loop containing nucleotide triphosphate hydrolases"/>
    <property type="match status" value="1"/>
</dbReference>
<accession>A0A1G8PX80</accession>
<evidence type="ECO:0000313" key="3">
    <source>
        <dbReference type="Proteomes" id="UP000198945"/>
    </source>
</evidence>
<reference evidence="2 3" key="1">
    <citation type="submission" date="2016-10" db="EMBL/GenBank/DDBJ databases">
        <authorList>
            <person name="de Groot N.N."/>
        </authorList>
    </citation>
    <scope>NUCLEOTIDE SEQUENCE [LARGE SCALE GENOMIC DNA]</scope>
    <source>
        <strain evidence="2 3">WG7</strain>
    </source>
</reference>
<gene>
    <name evidence="2" type="ORF">SAMN04515654_12154</name>
</gene>
<dbReference type="InterPro" id="IPR027417">
    <property type="entry name" value="P-loop_NTPase"/>
</dbReference>
<dbReference type="SUPFAM" id="SSF52540">
    <property type="entry name" value="P-loop containing nucleoside triphosphate hydrolases"/>
    <property type="match status" value="1"/>
</dbReference>
<dbReference type="AlphaFoldDB" id="A0A1G8PX80"/>
<feature type="coiled-coil region" evidence="1">
    <location>
        <begin position="402"/>
        <end position="549"/>
    </location>
</feature>